<dbReference type="AlphaFoldDB" id="Q2GJL2"/>
<organism evidence="1 2">
    <name type="scientific">Anaplasma phagocytophilum (strain HZ)</name>
    <dbReference type="NCBI Taxonomy" id="212042"/>
    <lineage>
        <taxon>Bacteria</taxon>
        <taxon>Pseudomonadati</taxon>
        <taxon>Pseudomonadota</taxon>
        <taxon>Alphaproteobacteria</taxon>
        <taxon>Rickettsiales</taxon>
        <taxon>Anaplasmataceae</taxon>
        <taxon>Anaplasma</taxon>
        <taxon>phagocytophilum group</taxon>
    </lineage>
</organism>
<dbReference type="EMBL" id="CP000235">
    <property type="protein sequence ID" value="ABD44029.1"/>
    <property type="molecule type" value="Genomic_DNA"/>
</dbReference>
<dbReference type="PaxDb" id="212042-APH_0862"/>
<dbReference type="KEGG" id="aph:APH_0862"/>
<dbReference type="EnsemblBacteria" id="ABD44029">
    <property type="protein sequence ID" value="ABD44029"/>
    <property type="gene ID" value="APH_0862"/>
</dbReference>
<evidence type="ECO:0000313" key="1">
    <source>
        <dbReference type="EMBL" id="ABD44029.1"/>
    </source>
</evidence>
<sequence>MEEIQVCCMCGSASKGYPGKSATDSVIKAIGAVVR</sequence>
<protein>
    <submittedName>
        <fullName evidence="1">Uncharacterized protein</fullName>
    </submittedName>
</protein>
<proteinExistence type="predicted"/>
<accession>Q2GJL2</accession>
<dbReference type="Proteomes" id="UP000001943">
    <property type="component" value="Chromosome"/>
</dbReference>
<reference evidence="1 2" key="1">
    <citation type="journal article" date="2006" name="PLoS Genet.">
        <title>Comparative genomics of emerging human ehrlichiosis agents.</title>
        <authorList>
            <person name="Dunning Hotopp J.C."/>
            <person name="Lin M."/>
            <person name="Madupu R."/>
            <person name="Crabtree J."/>
            <person name="Angiuoli S.V."/>
            <person name="Eisen J.A."/>
            <person name="Seshadri R."/>
            <person name="Ren Q."/>
            <person name="Wu M."/>
            <person name="Utterback T.R."/>
            <person name="Smith S."/>
            <person name="Lewis M."/>
            <person name="Khouri H."/>
            <person name="Zhang C."/>
            <person name="Niu H."/>
            <person name="Lin Q."/>
            <person name="Ohashi N."/>
            <person name="Zhi N."/>
            <person name="Nelson W."/>
            <person name="Brinkac L.M."/>
            <person name="Dodson R.J."/>
            <person name="Rosovitz M.J."/>
            <person name="Sundaram J."/>
            <person name="Daugherty S.C."/>
            <person name="Davidsen T."/>
            <person name="Durkin A.S."/>
            <person name="Gwinn M."/>
            <person name="Haft D.H."/>
            <person name="Selengut J.D."/>
            <person name="Sullivan S.A."/>
            <person name="Zafar N."/>
            <person name="Zhou L."/>
            <person name="Benahmed F."/>
            <person name="Forberger H."/>
            <person name="Halpin R."/>
            <person name="Mulligan S."/>
            <person name="Robinson J."/>
            <person name="White O."/>
            <person name="Rikihisa Y."/>
            <person name="Tettelin H."/>
        </authorList>
    </citation>
    <scope>NUCLEOTIDE SEQUENCE [LARGE SCALE GENOMIC DNA]</scope>
    <source>
        <strain evidence="1 2">HZ</strain>
    </source>
</reference>
<dbReference type="HOGENOM" id="CLU_3362863_0_0_5"/>
<gene>
    <name evidence="1" type="ordered locus">APH_0862</name>
</gene>
<evidence type="ECO:0000313" key="2">
    <source>
        <dbReference type="Proteomes" id="UP000001943"/>
    </source>
</evidence>
<name>Q2GJL2_ANAPZ</name>
<keyword evidence="2" id="KW-1185">Reference proteome</keyword>